<evidence type="ECO:0000313" key="2">
    <source>
        <dbReference type="Proteomes" id="UP000179113"/>
    </source>
</evidence>
<protein>
    <submittedName>
        <fullName evidence="1">Uncharacterized protein</fullName>
    </submittedName>
</protein>
<name>A0A1F4WH71_UNCKA</name>
<dbReference type="Proteomes" id="UP000179113">
    <property type="component" value="Unassembled WGS sequence"/>
</dbReference>
<comment type="caution">
    <text evidence="1">The sequence shown here is derived from an EMBL/GenBank/DDBJ whole genome shotgun (WGS) entry which is preliminary data.</text>
</comment>
<dbReference type="AlphaFoldDB" id="A0A1F4WH71"/>
<proteinExistence type="predicted"/>
<dbReference type="EMBL" id="MEWA01000033">
    <property type="protein sequence ID" value="OGC68741.1"/>
    <property type="molecule type" value="Genomic_DNA"/>
</dbReference>
<reference evidence="1 2" key="1">
    <citation type="journal article" date="2016" name="Nat. Commun.">
        <title>Thousands of microbial genomes shed light on interconnected biogeochemical processes in an aquifer system.</title>
        <authorList>
            <person name="Anantharaman K."/>
            <person name="Brown C.T."/>
            <person name="Hug L.A."/>
            <person name="Sharon I."/>
            <person name="Castelle C.J."/>
            <person name="Probst A.J."/>
            <person name="Thomas B.C."/>
            <person name="Singh A."/>
            <person name="Wilkins M.J."/>
            <person name="Karaoz U."/>
            <person name="Brodie E.L."/>
            <person name="Williams K.H."/>
            <person name="Hubbard S.S."/>
            <person name="Banfield J.F."/>
        </authorList>
    </citation>
    <scope>NUCLEOTIDE SEQUENCE [LARGE SCALE GENOMIC DNA]</scope>
</reference>
<gene>
    <name evidence="1" type="ORF">A2415_02200</name>
</gene>
<organism evidence="1 2">
    <name type="scientific">candidate division WWE3 bacterium RIFOXYC1_FULL_39_7</name>
    <dbReference type="NCBI Taxonomy" id="1802643"/>
    <lineage>
        <taxon>Bacteria</taxon>
        <taxon>Katanobacteria</taxon>
    </lineage>
</organism>
<evidence type="ECO:0000313" key="1">
    <source>
        <dbReference type="EMBL" id="OGC68741.1"/>
    </source>
</evidence>
<sequence>MLEDFVDELHQLCVKYKLHVEITKQLDDGIVRMAVVELLGAPGEAVDLAGIINSGSLPESIADCTSVNLQVDLRQISGERVMATIKAAQAHRRFRDAVKEILESDEDPGLKDLLRRLPPGLEQLVMSRIARGFNIGERAEDDTPFLEIFGNLE</sequence>
<accession>A0A1F4WH71</accession>